<dbReference type="RefSeq" id="WP_095499909.1">
    <property type="nucleotide sequence ID" value="NZ_BSPO01000002.1"/>
</dbReference>
<feature type="signal peptide" evidence="1">
    <location>
        <begin position="1"/>
        <end position="24"/>
    </location>
</feature>
<comment type="caution">
    <text evidence="3">The sequence shown here is derived from an EMBL/GenBank/DDBJ whole genome shotgun (WGS) entry which is preliminary data.</text>
</comment>
<accession>A0AA37WXY0</accession>
<evidence type="ECO:0000313" key="3">
    <source>
        <dbReference type="EMBL" id="GLS83120.1"/>
    </source>
</evidence>
<evidence type="ECO:0000256" key="1">
    <source>
        <dbReference type="SAM" id="SignalP"/>
    </source>
</evidence>
<proteinExistence type="predicted"/>
<dbReference type="EMBL" id="BSPO01000002">
    <property type="protein sequence ID" value="GLS83120.1"/>
    <property type="molecule type" value="Genomic_DNA"/>
</dbReference>
<feature type="domain" description="Ysc84 actin-binding" evidence="2">
    <location>
        <begin position="113"/>
        <end position="233"/>
    </location>
</feature>
<dbReference type="AlphaFoldDB" id="A0AA37WXY0"/>
<protein>
    <recommendedName>
        <fullName evidence="2">Ysc84 actin-binding domain-containing protein</fullName>
    </recommendedName>
</protein>
<keyword evidence="1" id="KW-0732">Signal</keyword>
<evidence type="ECO:0000259" key="2">
    <source>
        <dbReference type="Pfam" id="PF04366"/>
    </source>
</evidence>
<name>A0AA37WXY0_9GAMM</name>
<feature type="chain" id="PRO_5041243988" description="Ysc84 actin-binding domain-containing protein" evidence="1">
    <location>
        <begin position="25"/>
        <end position="242"/>
    </location>
</feature>
<organism evidence="3 4">
    <name type="scientific">Paraferrimonas haliotis</name>
    <dbReference type="NCBI Taxonomy" id="2013866"/>
    <lineage>
        <taxon>Bacteria</taxon>
        <taxon>Pseudomonadati</taxon>
        <taxon>Pseudomonadota</taxon>
        <taxon>Gammaproteobacteria</taxon>
        <taxon>Alteromonadales</taxon>
        <taxon>Ferrimonadaceae</taxon>
        <taxon>Paraferrimonas</taxon>
    </lineage>
</organism>
<dbReference type="InterPro" id="IPR007461">
    <property type="entry name" value="Ysc84_actin-binding"/>
</dbReference>
<gene>
    <name evidence="3" type="ORF">GCM10007894_10970</name>
</gene>
<dbReference type="CDD" id="cd11524">
    <property type="entry name" value="SYLF"/>
    <property type="match status" value="1"/>
</dbReference>
<dbReference type="Pfam" id="PF04366">
    <property type="entry name" value="Ysc84"/>
    <property type="match status" value="1"/>
</dbReference>
<evidence type="ECO:0000313" key="4">
    <source>
        <dbReference type="Proteomes" id="UP001157439"/>
    </source>
</evidence>
<sequence>MQCRHQLFGWLLAAVFMCSGCASSSIQSADTKQALSGNDAHQLTQLSLQNLQTFMTQEHWSSVKNLSGSAKAIVIIPSGRQAGFIVGGQWGRGILLVRHHQDWSDPIFIKLNSVQVGLLAGAQQVNGIGAILSNQALERVFEGKYRFGAAGDTTLGPGFSGKAAGSTHGIEVLMVSSNQGAYLGGSFEGLKLSLDMEYNRQAYGDDFSVKAVLANRKGGNYPAAAHIQQQLSQAAYESVYGD</sequence>
<reference evidence="3 4" key="1">
    <citation type="journal article" date="2014" name="Int. J. Syst. Evol. Microbiol.">
        <title>Complete genome sequence of Corynebacterium casei LMG S-19264T (=DSM 44701T), isolated from a smear-ripened cheese.</title>
        <authorList>
            <consortium name="US DOE Joint Genome Institute (JGI-PGF)"/>
            <person name="Walter F."/>
            <person name="Albersmeier A."/>
            <person name="Kalinowski J."/>
            <person name="Ruckert C."/>
        </authorList>
    </citation>
    <scope>NUCLEOTIDE SEQUENCE [LARGE SCALE GENOMIC DNA]</scope>
    <source>
        <strain evidence="3 4">NBRC 112785</strain>
    </source>
</reference>
<keyword evidence="4" id="KW-1185">Reference proteome</keyword>
<dbReference type="Proteomes" id="UP001157439">
    <property type="component" value="Unassembled WGS sequence"/>
</dbReference>